<proteinExistence type="predicted"/>
<dbReference type="Proteomes" id="UP000606008">
    <property type="component" value="Unassembled WGS sequence"/>
</dbReference>
<evidence type="ECO:0000313" key="3">
    <source>
        <dbReference type="Proteomes" id="UP000606008"/>
    </source>
</evidence>
<reference evidence="2" key="1">
    <citation type="submission" date="2024-05" db="EMBL/GenBank/DDBJ databases">
        <authorList>
            <person name="Jung D.-H."/>
        </authorList>
    </citation>
    <scope>NUCLEOTIDE SEQUENCE</scope>
    <source>
        <strain evidence="2">JA-25</strain>
    </source>
</reference>
<dbReference type="EMBL" id="WAEL01000013">
    <property type="protein sequence ID" value="NID13677.1"/>
    <property type="molecule type" value="Genomic_DNA"/>
</dbReference>
<organism evidence="2 3">
    <name type="scientific">Fibrivirga algicola</name>
    <dbReference type="NCBI Taxonomy" id="2950420"/>
    <lineage>
        <taxon>Bacteria</taxon>
        <taxon>Pseudomonadati</taxon>
        <taxon>Bacteroidota</taxon>
        <taxon>Cytophagia</taxon>
        <taxon>Cytophagales</taxon>
        <taxon>Spirosomataceae</taxon>
        <taxon>Fibrivirga</taxon>
    </lineage>
</organism>
<evidence type="ECO:0000313" key="2">
    <source>
        <dbReference type="EMBL" id="NID13677.1"/>
    </source>
</evidence>
<feature type="transmembrane region" description="Helical" evidence="1">
    <location>
        <begin position="35"/>
        <end position="52"/>
    </location>
</feature>
<feature type="transmembrane region" description="Helical" evidence="1">
    <location>
        <begin position="174"/>
        <end position="207"/>
    </location>
</feature>
<keyword evidence="1" id="KW-0472">Membrane</keyword>
<dbReference type="RefSeq" id="WP_166694196.1">
    <property type="nucleotide sequence ID" value="NZ_WAEL01000013.1"/>
</dbReference>
<evidence type="ECO:0008006" key="4">
    <source>
        <dbReference type="Google" id="ProtNLM"/>
    </source>
</evidence>
<comment type="caution">
    <text evidence="2">The sequence shown here is derived from an EMBL/GenBank/DDBJ whole genome shotgun (WGS) entry which is preliminary data.</text>
</comment>
<dbReference type="Pfam" id="PF18159">
    <property type="entry name" value="S_4TM"/>
    <property type="match status" value="1"/>
</dbReference>
<sequence length="299" mass="34365">MNHIPTRQNEQKQLERLAAQRELYSAAKVYHGWQIILNVVAPITLSVAAIIWTSMAPWAAAFGLLVVFFDSTLLEPATKKKRTKAAKIQELFDCDVFELPASPLKTVDDITVEEVLTYYDAHRKIPTNIEKIKDWYPISVGSLPLSIGRLICQRSNCWWDSRLRERYSSYMQTAGYIVTVVIVLAGIAAKLSFTNVVLVASVLSPFFQFCMKQNTEQREAAQRLNELANYAKCVWSTAFSHDEAFAFESSRRLQDEIFEHRSKSPVILDFFYNWLRDKDEDLMNRSAEIMIKDAQQHLV</sequence>
<keyword evidence="1" id="KW-0812">Transmembrane</keyword>
<dbReference type="InterPro" id="IPR049920">
    <property type="entry name" value="IK1_05631-like"/>
</dbReference>
<feature type="transmembrane region" description="Helical" evidence="1">
    <location>
        <begin position="58"/>
        <end position="74"/>
    </location>
</feature>
<protein>
    <recommendedName>
        <fullName evidence="4">SMODS and SLOG-associating 2TM effector domain-containing protein</fullName>
    </recommendedName>
</protein>
<keyword evidence="1" id="KW-1133">Transmembrane helix</keyword>
<name>A0ABX0QNF7_9BACT</name>
<accession>A0ABX0QNF7</accession>
<evidence type="ECO:0000256" key="1">
    <source>
        <dbReference type="SAM" id="Phobius"/>
    </source>
</evidence>
<keyword evidence="3" id="KW-1185">Reference proteome</keyword>
<gene>
    <name evidence="2" type="ORF">F7231_26145</name>
</gene>